<organism evidence="1">
    <name type="scientific">marine sediment metagenome</name>
    <dbReference type="NCBI Taxonomy" id="412755"/>
    <lineage>
        <taxon>unclassified sequences</taxon>
        <taxon>metagenomes</taxon>
        <taxon>ecological metagenomes</taxon>
    </lineage>
</organism>
<name>A0A0F9JBA4_9ZZZZ</name>
<gene>
    <name evidence="1" type="ORF">LCGC14_1550980</name>
</gene>
<dbReference type="AlphaFoldDB" id="A0A0F9JBA4"/>
<reference evidence="1" key="1">
    <citation type="journal article" date="2015" name="Nature">
        <title>Complex archaea that bridge the gap between prokaryotes and eukaryotes.</title>
        <authorList>
            <person name="Spang A."/>
            <person name="Saw J.H."/>
            <person name="Jorgensen S.L."/>
            <person name="Zaremba-Niedzwiedzka K."/>
            <person name="Martijn J."/>
            <person name="Lind A.E."/>
            <person name="van Eijk R."/>
            <person name="Schleper C."/>
            <person name="Guy L."/>
            <person name="Ettema T.J."/>
        </authorList>
    </citation>
    <scope>NUCLEOTIDE SEQUENCE</scope>
</reference>
<sequence length="76" mass="8448">MKDATHLISDKEGYALIAGLMPVFRTLDEENADRSIFDLGDDSGPLVTVMVARGEDAKRLWALNATLEIEERVNEL</sequence>
<protein>
    <submittedName>
        <fullName evidence="1">Uncharacterized protein</fullName>
    </submittedName>
</protein>
<accession>A0A0F9JBA4</accession>
<comment type="caution">
    <text evidence="1">The sequence shown here is derived from an EMBL/GenBank/DDBJ whole genome shotgun (WGS) entry which is preliminary data.</text>
</comment>
<proteinExistence type="predicted"/>
<evidence type="ECO:0000313" key="1">
    <source>
        <dbReference type="EMBL" id="KKM57081.1"/>
    </source>
</evidence>
<dbReference type="EMBL" id="LAZR01011856">
    <property type="protein sequence ID" value="KKM57081.1"/>
    <property type="molecule type" value="Genomic_DNA"/>
</dbReference>